<feature type="compositionally biased region" description="Basic and acidic residues" evidence="6">
    <location>
        <begin position="222"/>
        <end position="246"/>
    </location>
</feature>
<gene>
    <name evidence="9" type="ORF">HHK36_004182</name>
</gene>
<dbReference type="Proteomes" id="UP000655225">
    <property type="component" value="Unassembled WGS sequence"/>
</dbReference>
<feature type="compositionally biased region" description="Basic and acidic residues" evidence="6">
    <location>
        <begin position="319"/>
        <end position="333"/>
    </location>
</feature>
<dbReference type="InterPro" id="IPR008978">
    <property type="entry name" value="HSP20-like_chaperone"/>
</dbReference>
<evidence type="ECO:0000256" key="3">
    <source>
        <dbReference type="ARBA" id="ARBA00022821"/>
    </source>
</evidence>
<feature type="domain" description="SHSP" evidence="8">
    <location>
        <begin position="23"/>
        <end position="142"/>
    </location>
</feature>
<keyword evidence="3" id="KW-0611">Plant defense</keyword>
<dbReference type="EMBL" id="JABCRI010000002">
    <property type="protein sequence ID" value="KAF8411624.1"/>
    <property type="molecule type" value="Genomic_DNA"/>
</dbReference>
<dbReference type="InterPro" id="IPR002068">
    <property type="entry name" value="A-crystallin/Hsp20_dom"/>
</dbReference>
<evidence type="ECO:0000256" key="4">
    <source>
        <dbReference type="PROSITE-ProRule" id="PRU00285"/>
    </source>
</evidence>
<evidence type="ECO:0000256" key="1">
    <source>
        <dbReference type="ARBA" id="ARBA00004162"/>
    </source>
</evidence>
<dbReference type="Pfam" id="PF00011">
    <property type="entry name" value="HSP20"/>
    <property type="match status" value="1"/>
</dbReference>
<comment type="similarity">
    <text evidence="4 5">Belongs to the small heat shock protein (HSP20) family.</text>
</comment>
<dbReference type="SUPFAM" id="SSF49764">
    <property type="entry name" value="HSP20-like chaperones"/>
    <property type="match status" value="1"/>
</dbReference>
<feature type="compositionally biased region" description="Polar residues" evidence="6">
    <location>
        <begin position="294"/>
        <end position="311"/>
    </location>
</feature>
<feature type="compositionally biased region" description="Basic and acidic residues" evidence="6">
    <location>
        <begin position="402"/>
        <end position="429"/>
    </location>
</feature>
<dbReference type="GO" id="GO:0034605">
    <property type="term" value="P:cellular response to heat"/>
    <property type="evidence" value="ECO:0007669"/>
    <property type="project" value="TreeGrafter"/>
</dbReference>
<keyword evidence="7" id="KW-1133">Transmembrane helix</keyword>
<feature type="compositionally biased region" description="Basic and acidic residues" evidence="6">
    <location>
        <begin position="279"/>
        <end position="288"/>
    </location>
</feature>
<feature type="compositionally biased region" description="Basic and acidic residues" evidence="6">
    <location>
        <begin position="358"/>
        <end position="391"/>
    </location>
</feature>
<dbReference type="CDD" id="cd06464">
    <property type="entry name" value="ACD_sHsps-like"/>
    <property type="match status" value="1"/>
</dbReference>
<feature type="compositionally biased region" description="Basic and acidic residues" evidence="6">
    <location>
        <begin position="453"/>
        <end position="486"/>
    </location>
</feature>
<evidence type="ECO:0000256" key="2">
    <source>
        <dbReference type="ARBA" id="ARBA00022475"/>
    </source>
</evidence>
<keyword evidence="7" id="KW-0812">Transmembrane</keyword>
<dbReference type="AlphaFoldDB" id="A0A834ZQ25"/>
<feature type="compositionally biased region" description="Acidic residues" evidence="6">
    <location>
        <begin position="266"/>
        <end position="278"/>
    </location>
</feature>
<comment type="subcellular location">
    <subcellularLocation>
        <location evidence="1">Cell membrane</location>
        <topology evidence="1">Single-pass membrane protein</topology>
    </subcellularLocation>
</comment>
<evidence type="ECO:0000259" key="8">
    <source>
        <dbReference type="PROSITE" id="PS01031"/>
    </source>
</evidence>
<evidence type="ECO:0000256" key="7">
    <source>
        <dbReference type="SAM" id="Phobius"/>
    </source>
</evidence>
<keyword evidence="2" id="KW-1003">Cell membrane</keyword>
<feature type="compositionally biased region" description="Low complexity" evidence="6">
    <location>
        <begin position="335"/>
        <end position="346"/>
    </location>
</feature>
<keyword evidence="7" id="KW-0472">Membrane</keyword>
<sequence>MELELGLKITKTRDDITTSDLRIAKDHAGALFFSRETEAMFILTAHLKGFRRESIKIDINEDGTQIAISGEKPIQEVVMVRWIMYKKEVEIKGFRKIFRIPDGVVLDRIKAKFNEEDTILSIFMPKSVKGVQGIGIEEVKEEGGDGERSQTTPTVPDDVHPESEEIEIKNGEESDIVGETSSEPPQIGCGKETEEITPTCQTPNQQIPPTETGELPDATIPDPEREVRKPIDLKPEQKLDQSDKPDSIPSEEIILEEIPITRTPEDQQEIPENEEIPIEETKITEEYGHGVTVEPTQNEPDQVLHQSQMPDATSPDPESEIRKPIDLKPEQKLDSSPSEEIICEEIPVTRAPEDQQEIPEKNEEIPKEETKITEEYDRDETMEPTQHEPDQPLHQSQMPDATRPDPEREIREPMDLKPEQKLDQLDKPDSIPSKEVICEENPVVRIPEDQQEIPEKNEEIPKEENKITEEYGHGETVEPTQHEPDQVHQSQMPDPPPTRQIQDEHFVEETPEADTVPGQLLEKHGDTLTDRVSQALPQSEIPDQSAEEGIGKNELQGEAEIHEVESKVQENEGTDREKLPEEEHQTGEEPDIGLAEYKTTDDEESPEMKTERSLVDRSTPTEKPPSQRSPFCTPCIFAGSAFLVSLIVLVIHLLRNKKRKK</sequence>
<protein>
    <recommendedName>
        <fullName evidence="8">SHSP domain-containing protein</fullName>
    </recommendedName>
</protein>
<name>A0A834ZQ25_TETSI</name>
<comment type="caution">
    <text evidence="9">The sequence shown here is derived from an EMBL/GenBank/DDBJ whole genome shotgun (WGS) entry which is preliminary data.</text>
</comment>
<dbReference type="Gene3D" id="2.60.40.790">
    <property type="match status" value="1"/>
</dbReference>
<dbReference type="OMA" id="SEHEIPP"/>
<dbReference type="OrthoDB" id="1920188at2759"/>
<dbReference type="PANTHER" id="PTHR43670">
    <property type="entry name" value="HEAT SHOCK PROTEIN 26"/>
    <property type="match status" value="1"/>
</dbReference>
<dbReference type="GO" id="GO:0006952">
    <property type="term" value="P:defense response"/>
    <property type="evidence" value="ECO:0007669"/>
    <property type="project" value="UniProtKB-KW"/>
</dbReference>
<evidence type="ECO:0000256" key="5">
    <source>
        <dbReference type="RuleBase" id="RU003616"/>
    </source>
</evidence>
<evidence type="ECO:0000313" key="9">
    <source>
        <dbReference type="EMBL" id="KAF8411624.1"/>
    </source>
</evidence>
<feature type="transmembrane region" description="Helical" evidence="7">
    <location>
        <begin position="636"/>
        <end position="654"/>
    </location>
</feature>
<feature type="region of interest" description="Disordered" evidence="6">
    <location>
        <begin position="140"/>
        <end position="629"/>
    </location>
</feature>
<proteinExistence type="inferred from homology"/>
<keyword evidence="10" id="KW-1185">Reference proteome</keyword>
<dbReference type="GO" id="GO:0005886">
    <property type="term" value="C:plasma membrane"/>
    <property type="evidence" value="ECO:0007669"/>
    <property type="project" value="UniProtKB-SubCell"/>
</dbReference>
<feature type="compositionally biased region" description="Basic and acidic residues" evidence="6">
    <location>
        <begin position="606"/>
        <end position="615"/>
    </location>
</feature>
<feature type="compositionally biased region" description="Polar residues" evidence="6">
    <location>
        <begin position="196"/>
        <end position="209"/>
    </location>
</feature>
<accession>A0A834ZQ25</accession>
<dbReference type="PANTHER" id="PTHR43670:SF34">
    <property type="entry name" value="HSP20-LIKE CHAPERONES SUPERFAMILY PROTEIN"/>
    <property type="match status" value="1"/>
</dbReference>
<dbReference type="PROSITE" id="PS01031">
    <property type="entry name" value="SHSP"/>
    <property type="match status" value="1"/>
</dbReference>
<reference evidence="9 10" key="1">
    <citation type="submission" date="2020-04" db="EMBL/GenBank/DDBJ databases">
        <title>Plant Genome Project.</title>
        <authorList>
            <person name="Zhang R.-G."/>
        </authorList>
    </citation>
    <scope>NUCLEOTIDE SEQUENCE [LARGE SCALE GENOMIC DNA]</scope>
    <source>
        <strain evidence="9">YNK0</strain>
        <tissue evidence="9">Leaf</tissue>
    </source>
</reference>
<organism evidence="9 10">
    <name type="scientific">Tetracentron sinense</name>
    <name type="common">Spur-leaf</name>
    <dbReference type="NCBI Taxonomy" id="13715"/>
    <lineage>
        <taxon>Eukaryota</taxon>
        <taxon>Viridiplantae</taxon>
        <taxon>Streptophyta</taxon>
        <taxon>Embryophyta</taxon>
        <taxon>Tracheophyta</taxon>
        <taxon>Spermatophyta</taxon>
        <taxon>Magnoliopsida</taxon>
        <taxon>Trochodendrales</taxon>
        <taxon>Trochodendraceae</taxon>
        <taxon>Tetracentron</taxon>
    </lineage>
</organism>
<feature type="compositionally biased region" description="Basic and acidic residues" evidence="6">
    <location>
        <begin position="559"/>
        <end position="587"/>
    </location>
</feature>
<evidence type="ECO:0000256" key="6">
    <source>
        <dbReference type="SAM" id="MobiDB-lite"/>
    </source>
</evidence>
<evidence type="ECO:0000313" key="10">
    <source>
        <dbReference type="Proteomes" id="UP000655225"/>
    </source>
</evidence>
<feature type="compositionally biased region" description="Low complexity" evidence="6">
    <location>
        <begin position="247"/>
        <end position="262"/>
    </location>
</feature>
<feature type="compositionally biased region" description="Basic and acidic residues" evidence="6">
    <location>
        <begin position="157"/>
        <end position="172"/>
    </location>
</feature>